<dbReference type="Gene3D" id="2.40.170.20">
    <property type="entry name" value="TonB-dependent receptor, beta-barrel domain"/>
    <property type="match status" value="1"/>
</dbReference>
<evidence type="ECO:0000256" key="2">
    <source>
        <dbReference type="ARBA" id="ARBA00009810"/>
    </source>
</evidence>
<evidence type="ECO:0000256" key="6">
    <source>
        <dbReference type="ARBA" id="ARBA00022692"/>
    </source>
</evidence>
<dbReference type="InterPro" id="IPR010105">
    <property type="entry name" value="TonB_sidphr_rcpt"/>
</dbReference>
<evidence type="ECO:0000256" key="14">
    <source>
        <dbReference type="PROSITE-ProRule" id="PRU01360"/>
    </source>
</evidence>
<protein>
    <submittedName>
        <fullName evidence="17">Iron complex outermembrane recepter protein</fullName>
    </submittedName>
</protein>
<keyword evidence="8" id="KW-0408">Iron</keyword>
<evidence type="ECO:0000256" key="5">
    <source>
        <dbReference type="ARBA" id="ARBA00022496"/>
    </source>
</evidence>
<keyword evidence="12" id="KW-0675">Receptor</keyword>
<dbReference type="Pfam" id="PF07660">
    <property type="entry name" value="STN"/>
    <property type="match status" value="1"/>
</dbReference>
<dbReference type="NCBIfam" id="TIGR01783">
    <property type="entry name" value="TonB-siderophor"/>
    <property type="match status" value="1"/>
</dbReference>
<dbReference type="InterPro" id="IPR039426">
    <property type="entry name" value="TonB-dep_rcpt-like"/>
</dbReference>
<dbReference type="PANTHER" id="PTHR32552:SF68">
    <property type="entry name" value="FERRICHROME OUTER MEMBRANE TRANSPORTER_PHAGE RECEPTOR"/>
    <property type="match status" value="1"/>
</dbReference>
<dbReference type="Proteomes" id="UP001162030">
    <property type="component" value="Chromosome"/>
</dbReference>
<proteinExistence type="inferred from homology"/>
<feature type="domain" description="Secretin/TonB short N-terminal" evidence="16">
    <location>
        <begin position="72"/>
        <end position="123"/>
    </location>
</feature>
<evidence type="ECO:0000256" key="15">
    <source>
        <dbReference type="RuleBase" id="RU003357"/>
    </source>
</evidence>
<name>A0ABM9I165_9GAMM</name>
<comment type="similarity">
    <text evidence="2 14 15">Belongs to the TonB-dependent receptor family.</text>
</comment>
<keyword evidence="18" id="KW-1185">Reference proteome</keyword>
<dbReference type="InterPro" id="IPR036942">
    <property type="entry name" value="Beta-barrel_TonB_sf"/>
</dbReference>
<dbReference type="Pfam" id="PF07715">
    <property type="entry name" value="Plug"/>
    <property type="match status" value="1"/>
</dbReference>
<gene>
    <name evidence="17" type="ORF">MSZNOR_1939</name>
</gene>
<comment type="subcellular location">
    <subcellularLocation>
        <location evidence="1 14">Cell outer membrane</location>
        <topology evidence="1 14">Multi-pass membrane protein</topology>
    </subcellularLocation>
</comment>
<evidence type="ECO:0000256" key="4">
    <source>
        <dbReference type="ARBA" id="ARBA00022452"/>
    </source>
</evidence>
<dbReference type="EMBL" id="OX458333">
    <property type="protein sequence ID" value="CAI8820003.1"/>
    <property type="molecule type" value="Genomic_DNA"/>
</dbReference>
<dbReference type="SMART" id="SM00965">
    <property type="entry name" value="STN"/>
    <property type="match status" value="1"/>
</dbReference>
<dbReference type="Gene3D" id="2.170.130.10">
    <property type="entry name" value="TonB-dependent receptor, plug domain"/>
    <property type="match status" value="1"/>
</dbReference>
<keyword evidence="11 14" id="KW-0472">Membrane</keyword>
<keyword evidence="6 14" id="KW-0812">Transmembrane</keyword>
<dbReference type="InterPro" id="IPR000531">
    <property type="entry name" value="Beta-barrel_TonB"/>
</dbReference>
<evidence type="ECO:0000256" key="10">
    <source>
        <dbReference type="ARBA" id="ARBA00023077"/>
    </source>
</evidence>
<reference evidence="17 18" key="1">
    <citation type="submission" date="2023-03" db="EMBL/GenBank/DDBJ databases">
        <authorList>
            <person name="Pearce D."/>
        </authorList>
    </citation>
    <scope>NUCLEOTIDE SEQUENCE [LARGE SCALE GENOMIC DNA]</scope>
    <source>
        <strain evidence="17">Msz</strain>
    </source>
</reference>
<evidence type="ECO:0000256" key="13">
    <source>
        <dbReference type="ARBA" id="ARBA00023237"/>
    </source>
</evidence>
<evidence type="ECO:0000256" key="11">
    <source>
        <dbReference type="ARBA" id="ARBA00023136"/>
    </source>
</evidence>
<evidence type="ECO:0000256" key="1">
    <source>
        <dbReference type="ARBA" id="ARBA00004571"/>
    </source>
</evidence>
<keyword evidence="5" id="KW-0410">Iron transport</keyword>
<dbReference type="Pfam" id="PF00593">
    <property type="entry name" value="TonB_dep_Rec_b-barrel"/>
    <property type="match status" value="1"/>
</dbReference>
<evidence type="ECO:0000256" key="7">
    <source>
        <dbReference type="ARBA" id="ARBA00022729"/>
    </source>
</evidence>
<dbReference type="InterPro" id="IPR011662">
    <property type="entry name" value="Secretin/TonB_short_N"/>
</dbReference>
<keyword evidence="3 14" id="KW-0813">Transport</keyword>
<dbReference type="SUPFAM" id="SSF56935">
    <property type="entry name" value="Porins"/>
    <property type="match status" value="1"/>
</dbReference>
<evidence type="ECO:0000313" key="17">
    <source>
        <dbReference type="EMBL" id="CAI8820003.1"/>
    </source>
</evidence>
<dbReference type="InterPro" id="IPR037066">
    <property type="entry name" value="Plug_dom_sf"/>
</dbReference>
<accession>A0ABM9I165</accession>
<dbReference type="CDD" id="cd01347">
    <property type="entry name" value="ligand_gated_channel"/>
    <property type="match status" value="1"/>
</dbReference>
<dbReference type="InterPro" id="IPR012910">
    <property type="entry name" value="Plug_dom"/>
</dbReference>
<keyword evidence="10 15" id="KW-0798">TonB box</keyword>
<keyword evidence="13 14" id="KW-0998">Cell outer membrane</keyword>
<evidence type="ECO:0000259" key="16">
    <source>
        <dbReference type="SMART" id="SM00965"/>
    </source>
</evidence>
<dbReference type="PANTHER" id="PTHR32552">
    <property type="entry name" value="FERRICHROME IRON RECEPTOR-RELATED"/>
    <property type="match status" value="1"/>
</dbReference>
<sequence>MTRTIIHPSTAILSATLTRVAIGIALAIPAFFVAPRVSAAEIAARSEQAMPFSIPAQPLEDALNDFIAVTDWQVGFPAELAKGARSPGVAGSYPPDKALKKLLAGTGLVYRHTGARAVTLERAPEPIRLAAAEYQEVQLSPIMVKGEATTEDKGQSYAVTRSSTATKTDMPIMETPMSVQVVSRTVMDDQQVITVEDAIKNVSGVQRDWGYGSLNDSFIIRGFPTRQSSVYRNGFRMTGYAAETANVESIDVLKGPAAMLYGRVDPGGIVNIVTKKPLSEPYYSLQQQFGSYDLYRTTADATGPITGNDALLYRFNLSYTNADSFRDFVFTDRIFVAPSLTWRLSEDTEFNLNFEYKNTDFTLDHGIPAVGKRPAKVPISRNLGERGTETHTDDYLVDFNWSHRFNENWRIRNGFVAHLQDYFLETIVHPFLRPDNRSMGRFANFTDYERHQYGSYIDLTGHFQTFGIRHNVLVGADWYEYHQESVGSFRPVTDIDIYNPVYGTVDLNQHRVFRDHAPTDFFTATTEWFGLYFQDQITLWDKLHILGGGRHDWAHSKSGFSDVSMAAIDQTVIETERFQPRVGILYQPWPWLSVYGNYVESLGADNPGRSASGEPLKPETAEQFEAGVKTELLDGRLTGSLAYFHIEKLNMQTADISTPDPNDQVTVGKARSQGIEFDLKGQLTDSLSLIATYAYIDGRILKDNGGNEGNRLPNVPEHSGSFWAKYDFFGTALDGFSVGTGVYVAGQREGDNENTFQLPGYVRWDAMAAYRFRVGPTRMTAQVNVNNILDKTYYKSTDIIDGNPRGRITVAEPLTVLGSIRLEY</sequence>
<organism evidence="17 18">
    <name type="scientific">Methylocaldum szegediense</name>
    <dbReference type="NCBI Taxonomy" id="73780"/>
    <lineage>
        <taxon>Bacteria</taxon>
        <taxon>Pseudomonadati</taxon>
        <taxon>Pseudomonadota</taxon>
        <taxon>Gammaproteobacteria</taxon>
        <taxon>Methylococcales</taxon>
        <taxon>Methylococcaceae</taxon>
        <taxon>Methylocaldum</taxon>
    </lineage>
</organism>
<evidence type="ECO:0000256" key="8">
    <source>
        <dbReference type="ARBA" id="ARBA00023004"/>
    </source>
</evidence>
<dbReference type="RefSeq" id="WP_051331633.1">
    <property type="nucleotide sequence ID" value="NZ_OX458333.1"/>
</dbReference>
<keyword evidence="4 14" id="KW-1134">Transmembrane beta strand</keyword>
<dbReference type="Gene3D" id="3.55.50.30">
    <property type="match status" value="1"/>
</dbReference>
<dbReference type="PROSITE" id="PS52016">
    <property type="entry name" value="TONB_DEPENDENT_REC_3"/>
    <property type="match status" value="1"/>
</dbReference>
<evidence type="ECO:0000313" key="18">
    <source>
        <dbReference type="Proteomes" id="UP001162030"/>
    </source>
</evidence>
<keyword evidence="9" id="KW-0406">Ion transport</keyword>
<evidence type="ECO:0000256" key="9">
    <source>
        <dbReference type="ARBA" id="ARBA00023065"/>
    </source>
</evidence>
<evidence type="ECO:0000256" key="12">
    <source>
        <dbReference type="ARBA" id="ARBA00023170"/>
    </source>
</evidence>
<keyword evidence="7" id="KW-0732">Signal</keyword>
<evidence type="ECO:0000256" key="3">
    <source>
        <dbReference type="ARBA" id="ARBA00022448"/>
    </source>
</evidence>